<proteinExistence type="predicted"/>
<gene>
    <name evidence="1" type="ORF">EYF80_062758</name>
</gene>
<protein>
    <submittedName>
        <fullName evidence="1">Uncharacterized protein</fullName>
    </submittedName>
</protein>
<name>A0A4Z2EEA7_9TELE</name>
<comment type="caution">
    <text evidence="1">The sequence shown here is derived from an EMBL/GenBank/DDBJ whole genome shotgun (WGS) entry which is preliminary data.</text>
</comment>
<dbReference type="EMBL" id="SRLO01008891">
    <property type="protein sequence ID" value="TNN27098.1"/>
    <property type="molecule type" value="Genomic_DNA"/>
</dbReference>
<dbReference type="AlphaFoldDB" id="A0A4Z2EEA7"/>
<organism evidence="1 2">
    <name type="scientific">Liparis tanakae</name>
    <name type="common">Tanaka's snailfish</name>
    <dbReference type="NCBI Taxonomy" id="230148"/>
    <lineage>
        <taxon>Eukaryota</taxon>
        <taxon>Metazoa</taxon>
        <taxon>Chordata</taxon>
        <taxon>Craniata</taxon>
        <taxon>Vertebrata</taxon>
        <taxon>Euteleostomi</taxon>
        <taxon>Actinopterygii</taxon>
        <taxon>Neopterygii</taxon>
        <taxon>Teleostei</taxon>
        <taxon>Neoteleostei</taxon>
        <taxon>Acanthomorphata</taxon>
        <taxon>Eupercaria</taxon>
        <taxon>Perciformes</taxon>
        <taxon>Cottioidei</taxon>
        <taxon>Cottales</taxon>
        <taxon>Liparidae</taxon>
        <taxon>Liparis</taxon>
    </lineage>
</organism>
<evidence type="ECO:0000313" key="2">
    <source>
        <dbReference type="Proteomes" id="UP000314294"/>
    </source>
</evidence>
<dbReference type="Proteomes" id="UP000314294">
    <property type="component" value="Unassembled WGS sequence"/>
</dbReference>
<reference evidence="1 2" key="1">
    <citation type="submission" date="2019-03" db="EMBL/GenBank/DDBJ databases">
        <title>First draft genome of Liparis tanakae, snailfish: a comprehensive survey of snailfish specific genes.</title>
        <authorList>
            <person name="Kim W."/>
            <person name="Song I."/>
            <person name="Jeong J.-H."/>
            <person name="Kim D."/>
            <person name="Kim S."/>
            <person name="Ryu S."/>
            <person name="Song J.Y."/>
            <person name="Lee S.K."/>
        </authorList>
    </citation>
    <scope>NUCLEOTIDE SEQUENCE [LARGE SCALE GENOMIC DNA]</scope>
    <source>
        <tissue evidence="1">Muscle</tissue>
    </source>
</reference>
<accession>A0A4Z2EEA7</accession>
<keyword evidence="2" id="KW-1185">Reference proteome</keyword>
<sequence length="19" mass="2330">MRSLRGRDQEKVVKKKEEL</sequence>
<evidence type="ECO:0000313" key="1">
    <source>
        <dbReference type="EMBL" id="TNN27098.1"/>
    </source>
</evidence>